<evidence type="ECO:0000256" key="1">
    <source>
        <dbReference type="SAM" id="MobiDB-lite"/>
    </source>
</evidence>
<evidence type="ECO:0000313" key="3">
    <source>
        <dbReference type="Proteomes" id="UP001597024"/>
    </source>
</evidence>
<feature type="region of interest" description="Disordered" evidence="1">
    <location>
        <begin position="179"/>
        <end position="198"/>
    </location>
</feature>
<keyword evidence="3" id="KW-1185">Reference proteome</keyword>
<accession>A0ABW3DPY7</accession>
<dbReference type="EMBL" id="JBHTHX010000212">
    <property type="protein sequence ID" value="MFD0884708.1"/>
    <property type="molecule type" value="Genomic_DNA"/>
</dbReference>
<evidence type="ECO:0000313" key="2">
    <source>
        <dbReference type="EMBL" id="MFD0884708.1"/>
    </source>
</evidence>
<dbReference type="Proteomes" id="UP001597024">
    <property type="component" value="Unassembled WGS sequence"/>
</dbReference>
<evidence type="ECO:0008006" key="4">
    <source>
        <dbReference type="Google" id="ProtNLM"/>
    </source>
</evidence>
<name>A0ABW3DPY7_9ACTN</name>
<sequence>MPEQYNYQLGERVRVIVEGLITHMEPAANACPEELTVELEHSAGGYGVTVPLDTVTIERLVPADGVPQPGELWRDRHGRTWFAHENSLNADIALRCTDGDCHLWRSANMNYGPLTRTYPPAVAEQPIAFPELRVGDLWEDHAGDVWRVVERAGRVLLFFGGEYLPWEDVSAKYKPLKRVGPKTAEPEPPAVAEQPTDVPELRVGDRWRDRESCVWRVVETYGQLMLACDYTGEQQRWEGVSAKYGPLTRIIDTAPGGAA</sequence>
<gene>
    <name evidence="2" type="ORF">ACFQ08_09115</name>
</gene>
<protein>
    <recommendedName>
        <fullName evidence="4">DUF4178 domain-containing protein</fullName>
    </recommendedName>
</protein>
<comment type="caution">
    <text evidence="2">The sequence shown here is derived from an EMBL/GenBank/DDBJ whole genome shotgun (WGS) entry which is preliminary data.</text>
</comment>
<reference evidence="3" key="1">
    <citation type="journal article" date="2019" name="Int. J. Syst. Evol. Microbiol.">
        <title>The Global Catalogue of Microorganisms (GCM) 10K type strain sequencing project: providing services to taxonomists for standard genome sequencing and annotation.</title>
        <authorList>
            <consortium name="The Broad Institute Genomics Platform"/>
            <consortium name="The Broad Institute Genome Sequencing Center for Infectious Disease"/>
            <person name="Wu L."/>
            <person name="Ma J."/>
        </authorList>
    </citation>
    <scope>NUCLEOTIDE SEQUENCE [LARGE SCALE GENOMIC DNA]</scope>
    <source>
        <strain evidence="3">CCUG 62974</strain>
    </source>
</reference>
<proteinExistence type="predicted"/>
<organism evidence="2 3">
    <name type="scientific">Streptosporangium algeriense</name>
    <dbReference type="NCBI Taxonomy" id="1682748"/>
    <lineage>
        <taxon>Bacteria</taxon>
        <taxon>Bacillati</taxon>
        <taxon>Actinomycetota</taxon>
        <taxon>Actinomycetes</taxon>
        <taxon>Streptosporangiales</taxon>
        <taxon>Streptosporangiaceae</taxon>
        <taxon>Streptosporangium</taxon>
    </lineage>
</organism>